<sequence>MDWRAGRAGCVGHLPGVALRPGTGADHHEAAVAADLPAGENGPVTVLGDAAYGTGQARRALTDAGHTTALGRLQPNGARIAQFKKPCTPCPLRSRCTTSAPSRTTPGSTPAPPPSTCAP</sequence>
<protein>
    <recommendedName>
        <fullName evidence="4">Transposase DDE domain-containing protein</fullName>
    </recommendedName>
</protein>
<gene>
    <name evidence="2" type="ORF">SAMN05216275_101309</name>
</gene>
<accession>A0A1I3FRJ3</accession>
<feature type="region of interest" description="Disordered" evidence="1">
    <location>
        <begin position="94"/>
        <end position="119"/>
    </location>
</feature>
<reference evidence="3" key="1">
    <citation type="submission" date="2016-10" db="EMBL/GenBank/DDBJ databases">
        <authorList>
            <person name="Varghese N."/>
            <person name="Submissions S."/>
        </authorList>
    </citation>
    <scope>NUCLEOTIDE SEQUENCE [LARGE SCALE GENOMIC DNA]</scope>
    <source>
        <strain evidence="3">CGMCC 4.2126</strain>
    </source>
</reference>
<dbReference type="AlphaFoldDB" id="A0A1I3FRJ3"/>
<dbReference type="EMBL" id="FOQY01000001">
    <property type="protein sequence ID" value="SFI13541.1"/>
    <property type="molecule type" value="Genomic_DNA"/>
</dbReference>
<evidence type="ECO:0000256" key="1">
    <source>
        <dbReference type="SAM" id="MobiDB-lite"/>
    </source>
</evidence>
<dbReference type="GeneID" id="96296193"/>
<feature type="compositionally biased region" description="Pro residues" evidence="1">
    <location>
        <begin position="109"/>
        <end position="119"/>
    </location>
</feature>
<keyword evidence="3" id="KW-1185">Reference proteome</keyword>
<evidence type="ECO:0008006" key="4">
    <source>
        <dbReference type="Google" id="ProtNLM"/>
    </source>
</evidence>
<dbReference type="Proteomes" id="UP000199111">
    <property type="component" value="Unassembled WGS sequence"/>
</dbReference>
<dbReference type="RefSeq" id="WP_177244913.1">
    <property type="nucleotide sequence ID" value="NZ_FOQY01000001.1"/>
</dbReference>
<evidence type="ECO:0000313" key="2">
    <source>
        <dbReference type="EMBL" id="SFI13541.1"/>
    </source>
</evidence>
<feature type="compositionally biased region" description="Low complexity" evidence="1">
    <location>
        <begin position="97"/>
        <end position="108"/>
    </location>
</feature>
<name>A0A1I3FRJ3_9ACTN</name>
<proteinExistence type="predicted"/>
<evidence type="ECO:0000313" key="3">
    <source>
        <dbReference type="Proteomes" id="UP000199111"/>
    </source>
</evidence>
<organism evidence="2 3">
    <name type="scientific">Streptosporangium canum</name>
    <dbReference type="NCBI Taxonomy" id="324952"/>
    <lineage>
        <taxon>Bacteria</taxon>
        <taxon>Bacillati</taxon>
        <taxon>Actinomycetota</taxon>
        <taxon>Actinomycetes</taxon>
        <taxon>Streptosporangiales</taxon>
        <taxon>Streptosporangiaceae</taxon>
        <taxon>Streptosporangium</taxon>
    </lineage>
</organism>